<comment type="caution">
    <text evidence="11">The sequence shown here is derived from an EMBL/GenBank/DDBJ whole genome shotgun (WGS) entry which is preliminary data.</text>
</comment>
<keyword evidence="7" id="KW-0496">Mitochondrion</keyword>
<keyword evidence="8 9" id="KW-0472">Membrane</keyword>
<name>A0ABP0GQH2_CLALP</name>
<keyword evidence="4 9" id="KW-0812">Transmembrane</keyword>
<evidence type="ECO:0000256" key="8">
    <source>
        <dbReference type="ARBA" id="ARBA00023136"/>
    </source>
</evidence>
<keyword evidence="6" id="KW-1133">Transmembrane helix</keyword>
<accession>A0ABP0GQH2</accession>
<dbReference type="PANTHER" id="PTHR45624">
    <property type="entry name" value="MITOCHONDRIAL BASIC AMINO ACIDS TRANSPORTER-RELATED"/>
    <property type="match status" value="1"/>
</dbReference>
<evidence type="ECO:0000313" key="12">
    <source>
        <dbReference type="Proteomes" id="UP001642483"/>
    </source>
</evidence>
<keyword evidence="3 10" id="KW-0813">Transport</keyword>
<evidence type="ECO:0000256" key="5">
    <source>
        <dbReference type="ARBA" id="ARBA00022737"/>
    </source>
</evidence>
<evidence type="ECO:0000256" key="4">
    <source>
        <dbReference type="ARBA" id="ARBA00022692"/>
    </source>
</evidence>
<dbReference type="Gene3D" id="1.50.40.10">
    <property type="entry name" value="Mitochondrial carrier domain"/>
    <property type="match status" value="2"/>
</dbReference>
<gene>
    <name evidence="11" type="ORF">CVLEPA_LOCUS25754</name>
</gene>
<protein>
    <submittedName>
        <fullName evidence="11">Uncharacterized protein</fullName>
    </submittedName>
</protein>
<feature type="repeat" description="Solcar" evidence="9">
    <location>
        <begin position="196"/>
        <end position="285"/>
    </location>
</feature>
<comment type="subcellular location">
    <subcellularLocation>
        <location evidence="1">Mitochondrion membrane</location>
        <topology evidence="1">Multi-pass membrane protein</topology>
    </subcellularLocation>
</comment>
<evidence type="ECO:0000313" key="11">
    <source>
        <dbReference type="EMBL" id="CAK8692490.1"/>
    </source>
</evidence>
<evidence type="ECO:0000256" key="10">
    <source>
        <dbReference type="RuleBase" id="RU000488"/>
    </source>
</evidence>
<dbReference type="Pfam" id="PF00153">
    <property type="entry name" value="Mito_carr"/>
    <property type="match status" value="3"/>
</dbReference>
<evidence type="ECO:0000256" key="1">
    <source>
        <dbReference type="ARBA" id="ARBA00004225"/>
    </source>
</evidence>
<proteinExistence type="inferred from homology"/>
<keyword evidence="12" id="KW-1185">Reference proteome</keyword>
<dbReference type="Proteomes" id="UP001642483">
    <property type="component" value="Unassembled WGS sequence"/>
</dbReference>
<evidence type="ECO:0000256" key="3">
    <source>
        <dbReference type="ARBA" id="ARBA00022448"/>
    </source>
</evidence>
<dbReference type="InterPro" id="IPR002067">
    <property type="entry name" value="MCP"/>
</dbReference>
<dbReference type="EMBL" id="CAWYQH010000130">
    <property type="protein sequence ID" value="CAK8692490.1"/>
    <property type="molecule type" value="Genomic_DNA"/>
</dbReference>
<organism evidence="11 12">
    <name type="scientific">Clavelina lepadiformis</name>
    <name type="common">Light-bulb sea squirt</name>
    <name type="synonym">Ascidia lepadiformis</name>
    <dbReference type="NCBI Taxonomy" id="159417"/>
    <lineage>
        <taxon>Eukaryota</taxon>
        <taxon>Metazoa</taxon>
        <taxon>Chordata</taxon>
        <taxon>Tunicata</taxon>
        <taxon>Ascidiacea</taxon>
        <taxon>Aplousobranchia</taxon>
        <taxon>Clavelinidae</taxon>
        <taxon>Clavelina</taxon>
    </lineage>
</organism>
<dbReference type="SUPFAM" id="SSF103506">
    <property type="entry name" value="Mitochondrial carrier"/>
    <property type="match status" value="1"/>
</dbReference>
<dbReference type="PRINTS" id="PR00926">
    <property type="entry name" value="MITOCARRIER"/>
</dbReference>
<dbReference type="InterPro" id="IPR023395">
    <property type="entry name" value="MCP_dom_sf"/>
</dbReference>
<dbReference type="InterPro" id="IPR018108">
    <property type="entry name" value="MCP_transmembrane"/>
</dbReference>
<evidence type="ECO:0000256" key="7">
    <source>
        <dbReference type="ARBA" id="ARBA00023128"/>
    </source>
</evidence>
<feature type="repeat" description="Solcar" evidence="9">
    <location>
        <begin position="91"/>
        <end position="183"/>
    </location>
</feature>
<evidence type="ECO:0000256" key="6">
    <source>
        <dbReference type="ARBA" id="ARBA00022989"/>
    </source>
</evidence>
<reference evidence="11 12" key="1">
    <citation type="submission" date="2024-02" db="EMBL/GenBank/DDBJ databases">
        <authorList>
            <person name="Daric V."/>
            <person name="Darras S."/>
        </authorList>
    </citation>
    <scope>NUCLEOTIDE SEQUENCE [LARGE SCALE GENOMIC DNA]</scope>
</reference>
<dbReference type="PANTHER" id="PTHR45624:SF61">
    <property type="entry name" value="MITOCHONDRIAL BASIC AMINO ACIDS TRANSPORTER"/>
    <property type="match status" value="1"/>
</dbReference>
<evidence type="ECO:0000256" key="2">
    <source>
        <dbReference type="ARBA" id="ARBA00006375"/>
    </source>
</evidence>
<dbReference type="PROSITE" id="PS50920">
    <property type="entry name" value="SOLCAR"/>
    <property type="match status" value="3"/>
</dbReference>
<keyword evidence="5" id="KW-0677">Repeat</keyword>
<feature type="repeat" description="Solcar" evidence="9">
    <location>
        <begin position="6"/>
        <end position="87"/>
    </location>
</feature>
<dbReference type="InterPro" id="IPR050567">
    <property type="entry name" value="Mitochondrial_Carrier"/>
</dbReference>
<comment type="similarity">
    <text evidence="2 10">Belongs to the mitochondrial carrier (TC 2.A.29) family.</text>
</comment>
<evidence type="ECO:0000256" key="9">
    <source>
        <dbReference type="PROSITE-ProRule" id="PRU00282"/>
    </source>
</evidence>
<sequence>MVQFVFYEYLSGCAGGIAGVLVGQPLDTIKVRLQTQPGKYRGVWHCFLNIWKKETPSGLFKGMSSPLIGLSVINAIVFGVEAQTISLLGKETAVTHFISGAIAGAVQCVICTPMELAKTQMQVQGIGTRKTGKVQYKHSPDVLVKMFKKDGIRGCYRGMMITLLRETPAFGCYFATYDILTSTVCKVEKTEIYTWQGISKMLMAGGISGMASWTITYPVDVVKSRLQADGAGGRPLKYTGGWHCYETILKSEGKKVLFRGLNSCLLRAFPVNAATFAVVDITSQFLYSRKMP</sequence>